<sequence>MSSLRSSLEDSLHSYISKESNQYKPYTQEGIDISRTKSHTSELSKIISGIRDDQEQDMDGYRDIARVEQVLLRRLTRNEDSAKGSTTNLTPEDDIQSNKGGEEHDNKSLAGPLSTHSADISGQVSNVEEEIEGPAMDSGFAWVVAVCAMFAVFSTWGANAGFGVFLAYYINSGKFEGASEYDYALIGGLIVFLAQFLAPICVLSYKIFGPKYVSYFGIIVQTAGYILASYSTKVWQLYLTQGVIIGFSFSFVFLPATLMLPTWFDKRRATAMGIAVAGSGLGGLFFALVVNKMIEVTGDQRWALRTSGIVALVVSLVACTIMKPRNYKPLPLKTTLTKEFIYSNAKVIFDVRVFMKSYSLCILAIWFGTVLLGYMVLIYSMSAYATSIGLTPSQGSILTAIMNAGQVVGRPLCGNLADRFGRVTFSSINCAIVTVFVLAFWINATSFGALCPFAVLVGMTMGIGSLMCQAIATDILDDLESLPAAWSGLNIVVSLFCIAAEVIALAIRKKDSPRPFLNPQILVGCCYFAGFIFLLVIREFLVRKTLRTRLKTAQTDVVELKTKAGYLKVCCEDELAEERVQRYEYLLGYSVKVYVIRMFYPIKV</sequence>
<dbReference type="InterPro" id="IPR036259">
    <property type="entry name" value="MFS_trans_sf"/>
</dbReference>
<keyword evidence="4" id="KW-0812">Transmembrane</keyword>
<keyword evidence="4" id="KW-0472">Membrane</keyword>
<dbReference type="Pfam" id="PF07690">
    <property type="entry name" value="MFS_1"/>
    <property type="match status" value="1"/>
</dbReference>
<dbReference type="EMBL" id="OZ004255">
    <property type="protein sequence ID" value="CAK7899894.1"/>
    <property type="molecule type" value="Genomic_DNA"/>
</dbReference>
<feature type="transmembrane region" description="Helical" evidence="4">
    <location>
        <begin position="447"/>
        <end position="472"/>
    </location>
</feature>
<comment type="subcellular location">
    <subcellularLocation>
        <location evidence="1">Membrane</location>
        <topology evidence="1">Multi-pass membrane protein</topology>
    </subcellularLocation>
</comment>
<feature type="transmembrane region" description="Helical" evidence="4">
    <location>
        <begin position="302"/>
        <end position="322"/>
    </location>
</feature>
<reference evidence="5 6" key="1">
    <citation type="submission" date="2024-01" db="EMBL/GenBank/DDBJ databases">
        <authorList>
            <consortium name="Genoscope - CEA"/>
            <person name="William W."/>
        </authorList>
    </citation>
    <scope>NUCLEOTIDE SEQUENCE [LARGE SCALE GENOMIC DNA]</scope>
    <source>
        <strain evidence="5 6">29B2s-10</strain>
    </source>
</reference>
<keyword evidence="4" id="KW-1133">Transmembrane helix</keyword>
<evidence type="ECO:0000256" key="2">
    <source>
        <dbReference type="ARBA" id="ARBA00006727"/>
    </source>
</evidence>
<dbReference type="PANTHER" id="PTHR11360">
    <property type="entry name" value="MONOCARBOXYLATE TRANSPORTER"/>
    <property type="match status" value="1"/>
</dbReference>
<feature type="region of interest" description="Disordered" evidence="3">
    <location>
        <begin position="80"/>
        <end position="118"/>
    </location>
</feature>
<dbReference type="Proteomes" id="UP001497600">
    <property type="component" value="Chromosome C"/>
</dbReference>
<dbReference type="PANTHER" id="PTHR11360:SF315">
    <property type="entry name" value="TRANSPORTER MCH2-RELATED"/>
    <property type="match status" value="1"/>
</dbReference>
<evidence type="ECO:0000256" key="1">
    <source>
        <dbReference type="ARBA" id="ARBA00004141"/>
    </source>
</evidence>
<gene>
    <name evidence="5" type="primary">MCH2</name>
    <name evidence="5" type="ORF">CAAN4_C04786</name>
</gene>
<evidence type="ECO:0000256" key="4">
    <source>
        <dbReference type="SAM" id="Phobius"/>
    </source>
</evidence>
<feature type="transmembrane region" description="Helical" evidence="4">
    <location>
        <begin position="358"/>
        <end position="377"/>
    </location>
</feature>
<dbReference type="InterPro" id="IPR050327">
    <property type="entry name" value="Proton-linked_MCT"/>
</dbReference>
<feature type="transmembrane region" description="Helical" evidence="4">
    <location>
        <begin position="484"/>
        <end position="507"/>
    </location>
</feature>
<feature type="transmembrane region" description="Helical" evidence="4">
    <location>
        <begin position="423"/>
        <end position="441"/>
    </location>
</feature>
<evidence type="ECO:0000313" key="5">
    <source>
        <dbReference type="EMBL" id="CAK7899894.1"/>
    </source>
</evidence>
<feature type="transmembrane region" description="Helical" evidence="4">
    <location>
        <begin position="183"/>
        <end position="205"/>
    </location>
</feature>
<accession>A0ABP0E8V1</accession>
<evidence type="ECO:0000256" key="3">
    <source>
        <dbReference type="SAM" id="MobiDB-lite"/>
    </source>
</evidence>
<protein>
    <submittedName>
        <fullName evidence="5">Probable transporter Mch2p</fullName>
    </submittedName>
</protein>
<comment type="similarity">
    <text evidence="2">Belongs to the major facilitator superfamily. Monocarboxylate porter (TC 2.A.1.13) family.</text>
</comment>
<name>A0ABP0E8V1_9ASCO</name>
<organism evidence="5 6">
    <name type="scientific">[Candida] anglica</name>
    <dbReference type="NCBI Taxonomy" id="148631"/>
    <lineage>
        <taxon>Eukaryota</taxon>
        <taxon>Fungi</taxon>
        <taxon>Dikarya</taxon>
        <taxon>Ascomycota</taxon>
        <taxon>Saccharomycotina</taxon>
        <taxon>Pichiomycetes</taxon>
        <taxon>Debaryomycetaceae</taxon>
        <taxon>Kurtzmaniella</taxon>
    </lineage>
</organism>
<dbReference type="SUPFAM" id="SSF103473">
    <property type="entry name" value="MFS general substrate transporter"/>
    <property type="match status" value="1"/>
</dbReference>
<dbReference type="CDD" id="cd17352">
    <property type="entry name" value="MFS_MCT_SLC16"/>
    <property type="match status" value="1"/>
</dbReference>
<evidence type="ECO:0000313" key="6">
    <source>
        <dbReference type="Proteomes" id="UP001497600"/>
    </source>
</evidence>
<feature type="transmembrane region" description="Helical" evidence="4">
    <location>
        <begin position="238"/>
        <end position="260"/>
    </location>
</feature>
<keyword evidence="6" id="KW-1185">Reference proteome</keyword>
<proteinExistence type="inferred from homology"/>
<feature type="transmembrane region" description="Helical" evidence="4">
    <location>
        <begin position="272"/>
        <end position="290"/>
    </location>
</feature>
<dbReference type="Gene3D" id="1.20.1250.20">
    <property type="entry name" value="MFS general substrate transporter like domains"/>
    <property type="match status" value="2"/>
</dbReference>
<feature type="transmembrane region" description="Helical" evidence="4">
    <location>
        <begin position="212"/>
        <end position="232"/>
    </location>
</feature>
<feature type="transmembrane region" description="Helical" evidence="4">
    <location>
        <begin position="519"/>
        <end position="541"/>
    </location>
</feature>
<feature type="transmembrane region" description="Helical" evidence="4">
    <location>
        <begin position="140"/>
        <end position="171"/>
    </location>
</feature>
<dbReference type="InterPro" id="IPR011701">
    <property type="entry name" value="MFS"/>
</dbReference>